<evidence type="ECO:0000313" key="14">
    <source>
        <dbReference type="EMBL" id="MFI7589888.1"/>
    </source>
</evidence>
<keyword evidence="3" id="KW-1003">Cell membrane</keyword>
<dbReference type="InterPro" id="IPR005170">
    <property type="entry name" value="Transptr-assoc_dom"/>
</dbReference>
<evidence type="ECO:0000256" key="6">
    <source>
        <dbReference type="ARBA" id="ARBA00022989"/>
    </source>
</evidence>
<keyword evidence="7 9" id="KW-0129">CBS domain</keyword>
<comment type="caution">
    <text evidence="14">The sequence shown here is derived from an EMBL/GenBank/DDBJ whole genome shotgun (WGS) entry which is preliminary data.</text>
</comment>
<evidence type="ECO:0000259" key="13">
    <source>
        <dbReference type="PROSITE" id="PS51846"/>
    </source>
</evidence>
<proteinExistence type="inferred from homology"/>
<dbReference type="Gene3D" id="3.10.580.10">
    <property type="entry name" value="CBS-domain"/>
    <property type="match status" value="1"/>
</dbReference>
<feature type="transmembrane region" description="Helical" evidence="11">
    <location>
        <begin position="6"/>
        <end position="31"/>
    </location>
</feature>
<dbReference type="InterPro" id="IPR000644">
    <property type="entry name" value="CBS_dom"/>
</dbReference>
<protein>
    <submittedName>
        <fullName evidence="14">Hemolysin family protein</fullName>
    </submittedName>
</protein>
<dbReference type="InterPro" id="IPR016169">
    <property type="entry name" value="FAD-bd_PCMH_sub2"/>
</dbReference>
<dbReference type="Gene3D" id="3.30.465.10">
    <property type="match status" value="1"/>
</dbReference>
<keyword evidence="15" id="KW-1185">Reference proteome</keyword>
<comment type="similarity">
    <text evidence="2">Belongs to the UPF0053 family.</text>
</comment>
<dbReference type="SUPFAM" id="SSF54631">
    <property type="entry name" value="CBS-domain pair"/>
    <property type="match status" value="1"/>
</dbReference>
<keyword evidence="6 10" id="KW-1133">Transmembrane helix</keyword>
<dbReference type="Pfam" id="PF03471">
    <property type="entry name" value="CorC_HlyC"/>
    <property type="match status" value="1"/>
</dbReference>
<dbReference type="PROSITE" id="PS51846">
    <property type="entry name" value="CNNM"/>
    <property type="match status" value="1"/>
</dbReference>
<evidence type="ECO:0000256" key="11">
    <source>
        <dbReference type="SAM" id="Phobius"/>
    </source>
</evidence>
<sequence length="423" mass="44671">MGGYGAQLALVLVLVLLNAALAGSEMAFISLRESQVRRLERRSPSGRVLARLARDPNRFLATIQIGITLAGFLASAAAAVALAKPLVGPLGFLGAGAEAAAVVLVTLVLTFLTLVLGELAPKRIAMQRAESWALLVARPLDALARITRPVVWLLGRSTDAVVRLTGGDPQEARDEVSVEEIRDMIAARRDVTAEQRTIISGAFEIVERSLRDILVPRRAVLTVPRGTPAADAAARLAASGHSRAPVTGDQGLDDVLGVVNLRTLVGASGVVEDHARPAMVLPGSVRVSDALRRMRLSRQQMALIVDEFGAVAGMVTMEDLVEEVIGEIYDETDRDVQSAVHEPDGAVLLPGAFPLHDLPDVGIDLRPPETGDYTTVAGLVLAALGQVPTAPGQRVPLAGYSAEVVALEGYAITRVRLRPTAPT</sequence>
<reference evidence="14 15" key="1">
    <citation type="submission" date="2024-10" db="EMBL/GenBank/DDBJ databases">
        <title>The Natural Products Discovery Center: Release of the First 8490 Sequenced Strains for Exploring Actinobacteria Biosynthetic Diversity.</title>
        <authorList>
            <person name="Kalkreuter E."/>
            <person name="Kautsar S.A."/>
            <person name="Yang D."/>
            <person name="Bader C.D."/>
            <person name="Teijaro C.N."/>
            <person name="Fluegel L."/>
            <person name="Davis C.M."/>
            <person name="Simpson J.R."/>
            <person name="Lauterbach L."/>
            <person name="Steele A.D."/>
            <person name="Gui C."/>
            <person name="Meng S."/>
            <person name="Li G."/>
            <person name="Viehrig K."/>
            <person name="Ye F."/>
            <person name="Su P."/>
            <person name="Kiefer A.F."/>
            <person name="Nichols A."/>
            <person name="Cepeda A.J."/>
            <person name="Yan W."/>
            <person name="Fan B."/>
            <person name="Jiang Y."/>
            <person name="Adhikari A."/>
            <person name="Zheng C.-J."/>
            <person name="Schuster L."/>
            <person name="Cowan T.M."/>
            <person name="Smanski M.J."/>
            <person name="Chevrette M.G."/>
            <person name="De Carvalho L.P.S."/>
            <person name="Shen B."/>
        </authorList>
    </citation>
    <scope>NUCLEOTIDE SEQUENCE [LARGE SCALE GENOMIC DNA]</scope>
    <source>
        <strain evidence="14 15">NPDC049639</strain>
    </source>
</reference>
<evidence type="ECO:0000256" key="9">
    <source>
        <dbReference type="PROSITE-ProRule" id="PRU00703"/>
    </source>
</evidence>
<feature type="domain" description="CBS" evidence="12">
    <location>
        <begin position="216"/>
        <end position="267"/>
    </location>
</feature>
<dbReference type="InterPro" id="IPR046342">
    <property type="entry name" value="CBS_dom_sf"/>
</dbReference>
<evidence type="ECO:0000256" key="8">
    <source>
        <dbReference type="ARBA" id="ARBA00023136"/>
    </source>
</evidence>
<dbReference type="EMBL" id="JBITLV010000011">
    <property type="protein sequence ID" value="MFI7589888.1"/>
    <property type="molecule type" value="Genomic_DNA"/>
</dbReference>
<dbReference type="RefSeq" id="WP_398284492.1">
    <property type="nucleotide sequence ID" value="NZ_JBITLV010000011.1"/>
</dbReference>
<evidence type="ECO:0000256" key="4">
    <source>
        <dbReference type="ARBA" id="ARBA00022692"/>
    </source>
</evidence>
<organism evidence="14 15">
    <name type="scientific">Spongisporangium articulatum</name>
    <dbReference type="NCBI Taxonomy" id="3362603"/>
    <lineage>
        <taxon>Bacteria</taxon>
        <taxon>Bacillati</taxon>
        <taxon>Actinomycetota</taxon>
        <taxon>Actinomycetes</taxon>
        <taxon>Kineosporiales</taxon>
        <taxon>Kineosporiaceae</taxon>
        <taxon>Spongisporangium</taxon>
    </lineage>
</organism>
<comment type="subcellular location">
    <subcellularLocation>
        <location evidence="1">Cell membrane</location>
        <topology evidence="1">Multi-pass membrane protein</topology>
    </subcellularLocation>
</comment>
<dbReference type="CDD" id="cd04590">
    <property type="entry name" value="CBS_pair_CorC_HlyC_assoc"/>
    <property type="match status" value="1"/>
</dbReference>
<accession>A0ABW8AU14</accession>
<evidence type="ECO:0000256" key="1">
    <source>
        <dbReference type="ARBA" id="ARBA00004651"/>
    </source>
</evidence>
<dbReference type="InterPro" id="IPR002550">
    <property type="entry name" value="CNNM"/>
</dbReference>
<dbReference type="PROSITE" id="PS51371">
    <property type="entry name" value="CBS"/>
    <property type="match status" value="2"/>
</dbReference>
<evidence type="ECO:0000313" key="15">
    <source>
        <dbReference type="Proteomes" id="UP001612915"/>
    </source>
</evidence>
<keyword evidence="8 10" id="KW-0472">Membrane</keyword>
<evidence type="ECO:0000256" key="3">
    <source>
        <dbReference type="ARBA" id="ARBA00022475"/>
    </source>
</evidence>
<dbReference type="Proteomes" id="UP001612915">
    <property type="component" value="Unassembled WGS sequence"/>
</dbReference>
<dbReference type="Pfam" id="PF01595">
    <property type="entry name" value="CNNM"/>
    <property type="match status" value="1"/>
</dbReference>
<evidence type="ECO:0000259" key="12">
    <source>
        <dbReference type="PROSITE" id="PS51371"/>
    </source>
</evidence>
<feature type="domain" description="CNNM transmembrane" evidence="13">
    <location>
        <begin position="1"/>
        <end position="200"/>
    </location>
</feature>
<keyword evidence="5" id="KW-0677">Repeat</keyword>
<dbReference type="InterPro" id="IPR036318">
    <property type="entry name" value="FAD-bd_PCMH-like_sf"/>
</dbReference>
<dbReference type="SUPFAM" id="SSF56176">
    <property type="entry name" value="FAD-binding/transporter-associated domain-like"/>
    <property type="match status" value="1"/>
</dbReference>
<evidence type="ECO:0000256" key="5">
    <source>
        <dbReference type="ARBA" id="ARBA00022737"/>
    </source>
</evidence>
<feature type="domain" description="CBS" evidence="12">
    <location>
        <begin position="274"/>
        <end position="331"/>
    </location>
</feature>
<dbReference type="SMART" id="SM00116">
    <property type="entry name" value="CBS"/>
    <property type="match status" value="2"/>
</dbReference>
<feature type="transmembrane region" description="Helical" evidence="11">
    <location>
        <begin position="59"/>
        <end position="83"/>
    </location>
</feature>
<dbReference type="InterPro" id="IPR044751">
    <property type="entry name" value="Ion_transp-like_CBS"/>
</dbReference>
<feature type="transmembrane region" description="Helical" evidence="11">
    <location>
        <begin position="95"/>
        <end position="116"/>
    </location>
</feature>
<evidence type="ECO:0000256" key="7">
    <source>
        <dbReference type="ARBA" id="ARBA00023122"/>
    </source>
</evidence>
<evidence type="ECO:0000256" key="10">
    <source>
        <dbReference type="PROSITE-ProRule" id="PRU01193"/>
    </source>
</evidence>
<dbReference type="Pfam" id="PF00571">
    <property type="entry name" value="CBS"/>
    <property type="match status" value="2"/>
</dbReference>
<dbReference type="PANTHER" id="PTHR43099">
    <property type="entry name" value="UPF0053 PROTEIN YRKA"/>
    <property type="match status" value="1"/>
</dbReference>
<evidence type="ECO:0000256" key="2">
    <source>
        <dbReference type="ARBA" id="ARBA00006337"/>
    </source>
</evidence>
<keyword evidence="4 10" id="KW-0812">Transmembrane</keyword>
<dbReference type="PANTHER" id="PTHR43099:SF5">
    <property type="entry name" value="HLYC_CORC FAMILY TRANSPORTER"/>
    <property type="match status" value="1"/>
</dbReference>
<gene>
    <name evidence="14" type="ORF">ACIB24_22695</name>
</gene>
<dbReference type="SMART" id="SM01091">
    <property type="entry name" value="CorC_HlyC"/>
    <property type="match status" value="1"/>
</dbReference>
<dbReference type="InterPro" id="IPR051676">
    <property type="entry name" value="UPF0053_domain"/>
</dbReference>
<name>A0ABW8AU14_9ACTN</name>